<organism evidence="2 3">
    <name type="scientific">Hallella mizrahii</name>
    <dbReference type="NCBI Taxonomy" id="2606637"/>
    <lineage>
        <taxon>Bacteria</taxon>
        <taxon>Pseudomonadati</taxon>
        <taxon>Bacteroidota</taxon>
        <taxon>Bacteroidia</taxon>
        <taxon>Bacteroidales</taxon>
        <taxon>Prevotellaceae</taxon>
        <taxon>Hallella</taxon>
    </lineage>
</organism>
<dbReference type="InterPro" id="IPR011991">
    <property type="entry name" value="ArsR-like_HTH"/>
</dbReference>
<dbReference type="PROSITE" id="PS50995">
    <property type="entry name" value="HTH_MARR_2"/>
    <property type="match status" value="1"/>
</dbReference>
<dbReference type="PANTHER" id="PTHR33164">
    <property type="entry name" value="TRANSCRIPTIONAL REGULATOR, MARR FAMILY"/>
    <property type="match status" value="1"/>
</dbReference>
<dbReference type="Pfam" id="PF01047">
    <property type="entry name" value="MarR"/>
    <property type="match status" value="1"/>
</dbReference>
<evidence type="ECO:0000259" key="1">
    <source>
        <dbReference type="PROSITE" id="PS50995"/>
    </source>
</evidence>
<dbReference type="EMBL" id="VUNG01000031">
    <property type="protein sequence ID" value="MST85192.1"/>
    <property type="molecule type" value="Genomic_DNA"/>
</dbReference>
<feature type="domain" description="HTH marR-type" evidence="1">
    <location>
        <begin position="2"/>
        <end position="121"/>
    </location>
</feature>
<dbReference type="GO" id="GO:0006950">
    <property type="term" value="P:response to stress"/>
    <property type="evidence" value="ECO:0007669"/>
    <property type="project" value="TreeGrafter"/>
</dbReference>
<sequence length="121" mass="13666">METECICRLRKIYKAITAFETQVEASLGVNINAMMLLCLLSEKENLSAGEIADEMGLTRSNASKVIASLEKSGSIRRRICKEDGRSMRFHLTRQGEELLEHVHCDSLQLPEELRKVVEANE</sequence>
<dbReference type="Gene3D" id="1.10.10.10">
    <property type="entry name" value="Winged helix-like DNA-binding domain superfamily/Winged helix DNA-binding domain"/>
    <property type="match status" value="1"/>
</dbReference>
<accession>A0A7K0KH69</accession>
<dbReference type="CDD" id="cd00090">
    <property type="entry name" value="HTH_ARSR"/>
    <property type="match status" value="1"/>
</dbReference>
<gene>
    <name evidence="2" type="ORF">FYJ73_11050</name>
</gene>
<reference evidence="2 3" key="1">
    <citation type="submission" date="2019-08" db="EMBL/GenBank/DDBJ databases">
        <title>In-depth cultivation of the pig gut microbiome towards novel bacterial diversity and tailored functional studies.</title>
        <authorList>
            <person name="Wylensek D."/>
            <person name="Hitch T.C.A."/>
            <person name="Clavel T."/>
        </authorList>
    </citation>
    <scope>NUCLEOTIDE SEQUENCE [LARGE SCALE GENOMIC DNA]</scope>
    <source>
        <strain evidence="2 3">LKV-178-WT-2A</strain>
    </source>
</reference>
<dbReference type="AlphaFoldDB" id="A0A7K0KH69"/>
<dbReference type="Proteomes" id="UP000438914">
    <property type="component" value="Unassembled WGS sequence"/>
</dbReference>
<comment type="caution">
    <text evidence="2">The sequence shown here is derived from an EMBL/GenBank/DDBJ whole genome shotgun (WGS) entry which is preliminary data.</text>
</comment>
<protein>
    <submittedName>
        <fullName evidence="2">MarR family transcriptional regulator</fullName>
    </submittedName>
</protein>
<evidence type="ECO:0000313" key="3">
    <source>
        <dbReference type="Proteomes" id="UP000438914"/>
    </source>
</evidence>
<dbReference type="InterPro" id="IPR036388">
    <property type="entry name" value="WH-like_DNA-bd_sf"/>
</dbReference>
<dbReference type="InterPro" id="IPR000835">
    <property type="entry name" value="HTH_MarR-typ"/>
</dbReference>
<name>A0A7K0KH69_9BACT</name>
<dbReference type="InterPro" id="IPR039422">
    <property type="entry name" value="MarR/SlyA-like"/>
</dbReference>
<dbReference type="PANTHER" id="PTHR33164:SF43">
    <property type="entry name" value="HTH-TYPE TRANSCRIPTIONAL REPRESSOR YETL"/>
    <property type="match status" value="1"/>
</dbReference>
<dbReference type="PRINTS" id="PR00598">
    <property type="entry name" value="HTHMARR"/>
</dbReference>
<dbReference type="SUPFAM" id="SSF46785">
    <property type="entry name" value="Winged helix' DNA-binding domain"/>
    <property type="match status" value="1"/>
</dbReference>
<dbReference type="InterPro" id="IPR036390">
    <property type="entry name" value="WH_DNA-bd_sf"/>
</dbReference>
<dbReference type="SMART" id="SM00347">
    <property type="entry name" value="HTH_MARR"/>
    <property type="match status" value="1"/>
</dbReference>
<evidence type="ECO:0000313" key="2">
    <source>
        <dbReference type="EMBL" id="MST85192.1"/>
    </source>
</evidence>
<dbReference type="RefSeq" id="WP_154534779.1">
    <property type="nucleotide sequence ID" value="NZ_VUNG01000031.1"/>
</dbReference>
<keyword evidence="3" id="KW-1185">Reference proteome</keyword>
<proteinExistence type="predicted"/>
<dbReference type="GO" id="GO:0003700">
    <property type="term" value="F:DNA-binding transcription factor activity"/>
    <property type="evidence" value="ECO:0007669"/>
    <property type="project" value="InterPro"/>
</dbReference>